<evidence type="ECO:0000313" key="3">
    <source>
        <dbReference type="EMBL" id="CAK9101183.1"/>
    </source>
</evidence>
<organism evidence="3 4">
    <name type="scientific">Durusdinium trenchii</name>
    <dbReference type="NCBI Taxonomy" id="1381693"/>
    <lineage>
        <taxon>Eukaryota</taxon>
        <taxon>Sar</taxon>
        <taxon>Alveolata</taxon>
        <taxon>Dinophyceae</taxon>
        <taxon>Suessiales</taxon>
        <taxon>Symbiodiniaceae</taxon>
        <taxon>Durusdinium</taxon>
    </lineage>
</organism>
<feature type="compositionally biased region" description="Polar residues" evidence="1">
    <location>
        <begin position="72"/>
        <end position="83"/>
    </location>
</feature>
<accession>A0ABP0RNI2</accession>
<gene>
    <name evidence="3" type="ORF">SCF082_LOCUS47322</name>
</gene>
<keyword evidence="2" id="KW-0472">Membrane</keyword>
<evidence type="ECO:0000313" key="4">
    <source>
        <dbReference type="Proteomes" id="UP001642464"/>
    </source>
</evidence>
<protein>
    <submittedName>
        <fullName evidence="3">Titin</fullName>
    </submittedName>
</protein>
<evidence type="ECO:0000256" key="1">
    <source>
        <dbReference type="SAM" id="MobiDB-lite"/>
    </source>
</evidence>
<comment type="caution">
    <text evidence="3">The sequence shown here is derived from an EMBL/GenBank/DDBJ whole genome shotgun (WGS) entry which is preliminary data.</text>
</comment>
<reference evidence="3 4" key="1">
    <citation type="submission" date="2024-02" db="EMBL/GenBank/DDBJ databases">
        <authorList>
            <person name="Chen Y."/>
            <person name="Shah S."/>
            <person name="Dougan E. K."/>
            <person name="Thang M."/>
            <person name="Chan C."/>
        </authorList>
    </citation>
    <scope>NUCLEOTIDE SEQUENCE [LARGE SCALE GENOMIC DNA]</scope>
</reference>
<dbReference type="EMBL" id="CAXAMM010041784">
    <property type="protein sequence ID" value="CAK9101183.1"/>
    <property type="molecule type" value="Genomic_DNA"/>
</dbReference>
<evidence type="ECO:0000256" key="2">
    <source>
        <dbReference type="SAM" id="Phobius"/>
    </source>
</evidence>
<name>A0ABP0RNI2_9DINO</name>
<keyword evidence="2" id="KW-1133">Transmembrane helix</keyword>
<keyword evidence="2" id="KW-0812">Transmembrane</keyword>
<feature type="transmembrane region" description="Helical" evidence="2">
    <location>
        <begin position="6"/>
        <end position="24"/>
    </location>
</feature>
<sequence>MASSSIWATYAATLCGCLLNFGIFESMKCVILGCVELVKHETVRRQAELDARRTRMVLKEQRLQERRSRSQASGLTSLQYVKR</sequence>
<proteinExistence type="predicted"/>
<feature type="region of interest" description="Disordered" evidence="1">
    <location>
        <begin position="62"/>
        <end position="83"/>
    </location>
</feature>
<keyword evidence="4" id="KW-1185">Reference proteome</keyword>
<dbReference type="Proteomes" id="UP001642464">
    <property type="component" value="Unassembled WGS sequence"/>
</dbReference>